<evidence type="ECO:0000313" key="11">
    <source>
        <dbReference type="Proteomes" id="UP000225706"/>
    </source>
</evidence>
<keyword evidence="9" id="KW-0732">Signal</keyword>
<keyword evidence="8" id="KW-0813">Transport</keyword>
<reference evidence="11" key="1">
    <citation type="journal article" date="2017" name="bioRxiv">
        <title>Comparative analysis of the genomes of Stylophora pistillata and Acropora digitifera provides evidence for extensive differences between species of corals.</title>
        <authorList>
            <person name="Voolstra C.R."/>
            <person name="Li Y."/>
            <person name="Liew Y.J."/>
            <person name="Baumgarten S."/>
            <person name="Zoccola D."/>
            <person name="Flot J.-F."/>
            <person name="Tambutte S."/>
            <person name="Allemand D."/>
            <person name="Aranda M."/>
        </authorList>
    </citation>
    <scope>NUCLEOTIDE SEQUENCE [LARGE SCALE GENOMIC DNA]</scope>
</reference>
<dbReference type="EMBL" id="LSMT01000384">
    <property type="protein sequence ID" value="PFX18954.1"/>
    <property type="molecule type" value="Genomic_DNA"/>
</dbReference>
<proteinExistence type="inferred from homology"/>
<evidence type="ECO:0000313" key="10">
    <source>
        <dbReference type="EMBL" id="PFX18954.1"/>
    </source>
</evidence>
<comment type="caution">
    <text evidence="10">The sequence shown here is derived from an EMBL/GenBank/DDBJ whole genome shotgun (WGS) entry which is preliminary data.</text>
</comment>
<comment type="subcellular location">
    <subcellularLocation>
        <location evidence="1">Endoplasmic reticulum membrane</location>
        <topology evidence="1">Multi-pass membrane protein</topology>
    </subcellularLocation>
    <subcellularLocation>
        <location evidence="8">Golgi apparatus membrane</location>
        <topology evidence="8">Multi-pass membrane protein</topology>
    </subcellularLocation>
    <subcellularLocation>
        <location evidence="8">Early endosome membrane</location>
        <topology evidence="8">Multi-pass membrane protein</topology>
    </subcellularLocation>
</comment>
<dbReference type="GO" id="GO:0072546">
    <property type="term" value="C:EMC complex"/>
    <property type="evidence" value="ECO:0007669"/>
    <property type="project" value="UniProtKB-UniRule"/>
</dbReference>
<evidence type="ECO:0000256" key="5">
    <source>
        <dbReference type="ARBA" id="ARBA00022824"/>
    </source>
</evidence>
<gene>
    <name evidence="10" type="primary">mmgt1</name>
    <name evidence="10" type="ORF">AWC38_SpisGene16656</name>
</gene>
<accession>A0A2B4RKM4</accession>
<keyword evidence="11" id="KW-1185">Reference proteome</keyword>
<comment type="caution">
    <text evidence="8">Lacks conserved residue(s) required for the propagation of feature annotation.</text>
</comment>
<dbReference type="GO" id="GO:0000139">
    <property type="term" value="C:Golgi membrane"/>
    <property type="evidence" value="ECO:0007669"/>
    <property type="project" value="UniProtKB-SubCell"/>
</dbReference>
<comment type="function">
    <text evidence="8">Part of the endoplasmic reticulum membrane protein complex (EMC) that enables the energy-independent insertion into endoplasmic reticulum membranes of newly synthesized membrane proteins. May be involved in Mg(2+) transport.</text>
</comment>
<feature type="chain" id="PRO_5013106592" description="Membrane magnesium transporter" evidence="9">
    <location>
        <begin position="20"/>
        <end position="123"/>
    </location>
</feature>
<evidence type="ECO:0000256" key="1">
    <source>
        <dbReference type="ARBA" id="ARBA00004477"/>
    </source>
</evidence>
<dbReference type="STRING" id="50429.A0A2B4RKM4"/>
<keyword evidence="8" id="KW-0967">Endosome</keyword>
<keyword evidence="6 8" id="KW-1133">Transmembrane helix</keyword>
<feature type="transmembrane region" description="Helical" evidence="8">
    <location>
        <begin position="38"/>
        <end position="60"/>
    </location>
</feature>
<comment type="similarity">
    <text evidence="2 8">Belongs to the membrane magnesium transporter (TC 1.A.67) family.</text>
</comment>
<name>A0A2B4RKM4_STYPI</name>
<evidence type="ECO:0000256" key="9">
    <source>
        <dbReference type="SAM" id="SignalP"/>
    </source>
</evidence>
<evidence type="ECO:0000256" key="7">
    <source>
        <dbReference type="ARBA" id="ARBA00023136"/>
    </source>
</evidence>
<dbReference type="AlphaFoldDB" id="A0A2B4RKM4"/>
<sequence>MVIIGRILVFFGLAAILHAGYSAVQCRTYYKLLEEEFPGLPPDVCIQCIIGLIIACLGVARMAGEFKEIRAAAEMANKSWESFGNRPSFYTYSHRGKNLFLGNEVSYPSCDPVPLYNHEVSLS</sequence>
<dbReference type="GO" id="GO:0005886">
    <property type="term" value="C:plasma membrane"/>
    <property type="evidence" value="ECO:0007669"/>
    <property type="project" value="TreeGrafter"/>
</dbReference>
<evidence type="ECO:0000256" key="6">
    <source>
        <dbReference type="ARBA" id="ARBA00022989"/>
    </source>
</evidence>
<feature type="signal peptide" evidence="9">
    <location>
        <begin position="1"/>
        <end position="19"/>
    </location>
</feature>
<evidence type="ECO:0000256" key="2">
    <source>
        <dbReference type="ARBA" id="ARBA00006109"/>
    </source>
</evidence>
<comment type="subunit">
    <text evidence="3">Component of the ER membrane protein complex (EMC).</text>
</comment>
<keyword evidence="7 8" id="KW-0472">Membrane</keyword>
<keyword evidence="8" id="KW-0333">Golgi apparatus</keyword>
<evidence type="ECO:0000256" key="4">
    <source>
        <dbReference type="ARBA" id="ARBA00022692"/>
    </source>
</evidence>
<dbReference type="Proteomes" id="UP000225706">
    <property type="component" value="Unassembled WGS sequence"/>
</dbReference>
<dbReference type="InterPro" id="IPR018937">
    <property type="entry name" value="MMgT"/>
</dbReference>
<dbReference type="PANTHER" id="PTHR21181">
    <property type="match status" value="1"/>
</dbReference>
<dbReference type="OrthoDB" id="44756at2759"/>
<keyword evidence="5 8" id="KW-0256">Endoplasmic reticulum</keyword>
<dbReference type="GO" id="GO:0031901">
    <property type="term" value="C:early endosome membrane"/>
    <property type="evidence" value="ECO:0007669"/>
    <property type="project" value="UniProtKB-SubCell"/>
</dbReference>
<keyword evidence="4 8" id="KW-0812">Transmembrane</keyword>
<dbReference type="PANTHER" id="PTHR21181:SF7">
    <property type="entry name" value="ER MEMBRANE PROTEIN COMPLEX SUBUNIT 5"/>
    <property type="match status" value="1"/>
</dbReference>
<organism evidence="10 11">
    <name type="scientific">Stylophora pistillata</name>
    <name type="common">Smooth cauliflower coral</name>
    <dbReference type="NCBI Taxonomy" id="50429"/>
    <lineage>
        <taxon>Eukaryota</taxon>
        <taxon>Metazoa</taxon>
        <taxon>Cnidaria</taxon>
        <taxon>Anthozoa</taxon>
        <taxon>Hexacorallia</taxon>
        <taxon>Scleractinia</taxon>
        <taxon>Astrocoeniina</taxon>
        <taxon>Pocilloporidae</taxon>
        <taxon>Stylophora</taxon>
    </lineage>
</organism>
<dbReference type="GO" id="GO:0022890">
    <property type="term" value="F:inorganic cation transmembrane transporter activity"/>
    <property type="evidence" value="ECO:0007669"/>
    <property type="project" value="TreeGrafter"/>
</dbReference>
<dbReference type="Pfam" id="PF10270">
    <property type="entry name" value="MMgT"/>
    <property type="match status" value="1"/>
</dbReference>
<keyword evidence="8" id="KW-0460">Magnesium</keyword>
<evidence type="ECO:0000256" key="8">
    <source>
        <dbReference type="RuleBase" id="RU367002"/>
    </source>
</evidence>
<protein>
    <recommendedName>
        <fullName evidence="8">Membrane magnesium transporter</fullName>
    </recommendedName>
</protein>
<evidence type="ECO:0000256" key="3">
    <source>
        <dbReference type="ARBA" id="ARBA00011276"/>
    </source>
</evidence>